<protein>
    <recommendedName>
        <fullName evidence="3">Hap4 transcription factor heteromerisation domain-containing protein</fullName>
    </recommendedName>
</protein>
<evidence type="ECO:0000313" key="5">
    <source>
        <dbReference type="Proteomes" id="UP000694255"/>
    </source>
</evidence>
<feature type="compositionally biased region" description="Low complexity" evidence="2">
    <location>
        <begin position="1"/>
        <end position="30"/>
    </location>
</feature>
<comment type="caution">
    <text evidence="4">The sequence shown here is derived from an EMBL/GenBank/DDBJ whole genome shotgun (WGS) entry which is preliminary data.</text>
</comment>
<reference evidence="4 5" key="1">
    <citation type="journal article" date="2021" name="DNA Res.">
        <title>Genome analysis of Candida subhashii reveals its hybrid nature and dual mitochondrial genome conformations.</title>
        <authorList>
            <person name="Mixao V."/>
            <person name="Hegedusova E."/>
            <person name="Saus E."/>
            <person name="Pryszcz L.P."/>
            <person name="Cillingova A."/>
            <person name="Nosek J."/>
            <person name="Gabaldon T."/>
        </authorList>
    </citation>
    <scope>NUCLEOTIDE SEQUENCE [LARGE SCALE GENOMIC DNA]</scope>
    <source>
        <strain evidence="4 5">CBS 10753</strain>
    </source>
</reference>
<dbReference type="AlphaFoldDB" id="A0A8J5QRY6"/>
<evidence type="ECO:0000256" key="2">
    <source>
        <dbReference type="SAM" id="MobiDB-lite"/>
    </source>
</evidence>
<dbReference type="Proteomes" id="UP000694255">
    <property type="component" value="Unassembled WGS sequence"/>
</dbReference>
<dbReference type="InterPro" id="IPR018287">
    <property type="entry name" value="Hap4_TF_heteromerisation"/>
</dbReference>
<feature type="domain" description="Hap4 transcription factor heteromerisation" evidence="3">
    <location>
        <begin position="33"/>
        <end position="49"/>
    </location>
</feature>
<feature type="compositionally biased region" description="Low complexity" evidence="2">
    <location>
        <begin position="340"/>
        <end position="355"/>
    </location>
</feature>
<feature type="compositionally biased region" description="Low complexity" evidence="2">
    <location>
        <begin position="48"/>
        <end position="73"/>
    </location>
</feature>
<gene>
    <name evidence="4" type="ORF">J8A68_000058</name>
</gene>
<evidence type="ECO:0000259" key="3">
    <source>
        <dbReference type="Pfam" id="PF10297"/>
    </source>
</evidence>
<feature type="compositionally biased region" description="Polar residues" evidence="2">
    <location>
        <begin position="222"/>
        <end position="241"/>
    </location>
</feature>
<sequence>MSLVSTTTTTTTTISTTPSENIPTTTTPIIVKTSKEWILPPRPKPGRKPVGQPNNNNNNQQQTPQSQQQTQQPIKPRKKYQRKTTAKSSIPTSLTQLSDLCEDINDLTSVVKNIKIIESENLSLKSTLLSLIHDYSHLKNLVLNPKISLPLDSNVHKRSYNEVQTFDETSSNISSTNEFEKFINMDIDEDEDIIKKTKFNKYSIDSDLDEDDIMMDEDLRSPSLSATSSAELSRTTSPYSDDCFSESNSLMSTLTRSTTVESASAHTIFEKPMFSFKKVNNFFDLPRYEEQEQEGGDDYNFKFDELMNVKKSRNDQYNMITDFLEEKLLNNDIRYYIDNNNEPTTTNGSNNTGINGDEELVW</sequence>
<feature type="region of interest" description="Disordered" evidence="2">
    <location>
        <begin position="1"/>
        <end position="89"/>
    </location>
</feature>
<organism evidence="4 5">
    <name type="scientific">[Candida] subhashii</name>
    <dbReference type="NCBI Taxonomy" id="561895"/>
    <lineage>
        <taxon>Eukaryota</taxon>
        <taxon>Fungi</taxon>
        <taxon>Dikarya</taxon>
        <taxon>Ascomycota</taxon>
        <taxon>Saccharomycotina</taxon>
        <taxon>Pichiomycetes</taxon>
        <taxon>Debaryomycetaceae</taxon>
        <taxon>Spathaspora</taxon>
    </lineage>
</organism>
<name>A0A8J5QRY6_9ASCO</name>
<dbReference type="GO" id="GO:0006355">
    <property type="term" value="P:regulation of DNA-templated transcription"/>
    <property type="evidence" value="ECO:0007669"/>
    <property type="project" value="InterPro"/>
</dbReference>
<feature type="region of interest" description="Disordered" evidence="2">
    <location>
        <begin position="221"/>
        <end position="241"/>
    </location>
</feature>
<dbReference type="OrthoDB" id="5374328at2759"/>
<dbReference type="GO" id="GO:0005634">
    <property type="term" value="C:nucleus"/>
    <property type="evidence" value="ECO:0007669"/>
    <property type="project" value="InterPro"/>
</dbReference>
<accession>A0A8J5QRY6</accession>
<dbReference type="RefSeq" id="XP_049266631.1">
    <property type="nucleotide sequence ID" value="XM_049409340.1"/>
</dbReference>
<dbReference type="EMBL" id="JAGSYN010000005">
    <property type="protein sequence ID" value="KAG7666403.1"/>
    <property type="molecule type" value="Genomic_DNA"/>
</dbReference>
<evidence type="ECO:0000313" key="4">
    <source>
        <dbReference type="EMBL" id="KAG7666403.1"/>
    </source>
</evidence>
<keyword evidence="5" id="KW-1185">Reference proteome</keyword>
<proteinExistence type="predicted"/>
<feature type="region of interest" description="Disordered" evidence="2">
    <location>
        <begin position="340"/>
        <end position="362"/>
    </location>
</feature>
<feature type="compositionally biased region" description="Basic residues" evidence="2">
    <location>
        <begin position="75"/>
        <end position="85"/>
    </location>
</feature>
<evidence type="ECO:0000256" key="1">
    <source>
        <dbReference type="ARBA" id="ARBA00023242"/>
    </source>
</evidence>
<keyword evidence="1" id="KW-0539">Nucleus</keyword>
<dbReference type="Pfam" id="PF10297">
    <property type="entry name" value="Hap4_Hap_bind"/>
    <property type="match status" value="1"/>
</dbReference>
<dbReference type="GeneID" id="73466859"/>